<keyword evidence="2" id="KW-1133">Transmembrane helix</keyword>
<evidence type="ECO:0000256" key="2">
    <source>
        <dbReference type="SAM" id="Phobius"/>
    </source>
</evidence>
<accession>A0A2V1DFB6</accession>
<keyword evidence="2" id="KW-0472">Membrane</keyword>
<organism evidence="3 4">
    <name type="scientific">Periconia macrospinosa</name>
    <dbReference type="NCBI Taxonomy" id="97972"/>
    <lineage>
        <taxon>Eukaryota</taxon>
        <taxon>Fungi</taxon>
        <taxon>Dikarya</taxon>
        <taxon>Ascomycota</taxon>
        <taxon>Pezizomycotina</taxon>
        <taxon>Dothideomycetes</taxon>
        <taxon>Pleosporomycetidae</taxon>
        <taxon>Pleosporales</taxon>
        <taxon>Massarineae</taxon>
        <taxon>Periconiaceae</taxon>
        <taxon>Periconia</taxon>
    </lineage>
</organism>
<keyword evidence="2" id="KW-0812">Transmembrane</keyword>
<comment type="similarity">
    <text evidence="1">Belongs to the ustYa family.</text>
</comment>
<dbReference type="GO" id="GO:0043386">
    <property type="term" value="P:mycotoxin biosynthetic process"/>
    <property type="evidence" value="ECO:0007669"/>
    <property type="project" value="InterPro"/>
</dbReference>
<dbReference type="EMBL" id="KZ805453">
    <property type="protein sequence ID" value="PVH96846.1"/>
    <property type="molecule type" value="Genomic_DNA"/>
</dbReference>
<dbReference type="OrthoDB" id="3687641at2759"/>
<feature type="transmembrane region" description="Helical" evidence="2">
    <location>
        <begin position="42"/>
        <end position="59"/>
    </location>
</feature>
<evidence type="ECO:0000313" key="4">
    <source>
        <dbReference type="Proteomes" id="UP000244855"/>
    </source>
</evidence>
<gene>
    <name evidence="3" type="ORF">DM02DRAFT_658845</name>
</gene>
<keyword evidence="4" id="KW-1185">Reference proteome</keyword>
<evidence type="ECO:0000313" key="3">
    <source>
        <dbReference type="EMBL" id="PVH96846.1"/>
    </source>
</evidence>
<sequence length="152" mass="17133">MVRRISTFMLLNKVSEENCFILLHSTLFVAHGSIAPDDLTVVMTFLALSLVVFAIRIFTRVYPKYKLDASDYDVSIAVYGYLGGNSFSQPPGPELDKAWHRFLAGMNIVVSPKWLDLFGAGSVRLVDNSGVLAQLGVYHELHCLKKLKYWNY</sequence>
<dbReference type="AlphaFoldDB" id="A0A2V1DFB6"/>
<dbReference type="Proteomes" id="UP000244855">
    <property type="component" value="Unassembled WGS sequence"/>
</dbReference>
<protein>
    <submittedName>
        <fullName evidence="3">Uncharacterized protein</fullName>
    </submittedName>
</protein>
<name>A0A2V1DFB6_9PLEO</name>
<dbReference type="InterPro" id="IPR021765">
    <property type="entry name" value="UstYa-like"/>
</dbReference>
<proteinExistence type="inferred from homology"/>
<evidence type="ECO:0000256" key="1">
    <source>
        <dbReference type="ARBA" id="ARBA00035112"/>
    </source>
</evidence>
<reference evidence="3 4" key="1">
    <citation type="journal article" date="2018" name="Sci. Rep.">
        <title>Comparative genomics provides insights into the lifestyle and reveals functional heterogeneity of dark septate endophytic fungi.</title>
        <authorList>
            <person name="Knapp D.G."/>
            <person name="Nemeth J.B."/>
            <person name="Barry K."/>
            <person name="Hainaut M."/>
            <person name="Henrissat B."/>
            <person name="Johnson J."/>
            <person name="Kuo A."/>
            <person name="Lim J.H.P."/>
            <person name="Lipzen A."/>
            <person name="Nolan M."/>
            <person name="Ohm R.A."/>
            <person name="Tamas L."/>
            <person name="Grigoriev I.V."/>
            <person name="Spatafora J.W."/>
            <person name="Nagy L.G."/>
            <person name="Kovacs G.M."/>
        </authorList>
    </citation>
    <scope>NUCLEOTIDE SEQUENCE [LARGE SCALE GENOMIC DNA]</scope>
    <source>
        <strain evidence="3 4">DSE2036</strain>
    </source>
</reference>
<dbReference type="Pfam" id="PF11807">
    <property type="entry name" value="UstYa"/>
    <property type="match status" value="1"/>
</dbReference>